<protein>
    <submittedName>
        <fullName evidence="1">Uncharacterized protein</fullName>
    </submittedName>
</protein>
<organism evidence="1 2">
    <name type="scientific">Plectonema cf. radiosum LEGE 06105</name>
    <dbReference type="NCBI Taxonomy" id="945769"/>
    <lineage>
        <taxon>Bacteria</taxon>
        <taxon>Bacillati</taxon>
        <taxon>Cyanobacteriota</taxon>
        <taxon>Cyanophyceae</taxon>
        <taxon>Oscillatoriophycideae</taxon>
        <taxon>Oscillatoriales</taxon>
        <taxon>Microcoleaceae</taxon>
        <taxon>Plectonema</taxon>
    </lineage>
</organism>
<comment type="caution">
    <text evidence="1">The sequence shown here is derived from an EMBL/GenBank/DDBJ whole genome shotgun (WGS) entry which is preliminary data.</text>
</comment>
<evidence type="ECO:0000313" key="1">
    <source>
        <dbReference type="EMBL" id="MBE9216764.1"/>
    </source>
</evidence>
<dbReference type="Proteomes" id="UP000620559">
    <property type="component" value="Unassembled WGS sequence"/>
</dbReference>
<dbReference type="EMBL" id="JADEWL010000202">
    <property type="protein sequence ID" value="MBE9216764.1"/>
    <property type="molecule type" value="Genomic_DNA"/>
</dbReference>
<proteinExistence type="predicted"/>
<keyword evidence="2" id="KW-1185">Reference proteome</keyword>
<gene>
    <name evidence="1" type="ORF">IQ247_29620</name>
</gene>
<reference evidence="1" key="1">
    <citation type="submission" date="2020-10" db="EMBL/GenBank/DDBJ databases">
        <authorList>
            <person name="Castelo-Branco R."/>
            <person name="Eusebio N."/>
            <person name="Adriana R."/>
            <person name="Vieira A."/>
            <person name="Brugerolle De Fraissinette N."/>
            <person name="Rezende De Castro R."/>
            <person name="Schneider M.P."/>
            <person name="Vasconcelos V."/>
            <person name="Leao P.N."/>
        </authorList>
    </citation>
    <scope>NUCLEOTIDE SEQUENCE</scope>
    <source>
        <strain evidence="1">LEGE 06105</strain>
    </source>
</reference>
<dbReference type="RefSeq" id="WP_193925532.1">
    <property type="nucleotide sequence ID" value="NZ_JADEWL010000202.1"/>
</dbReference>
<evidence type="ECO:0000313" key="2">
    <source>
        <dbReference type="Proteomes" id="UP000620559"/>
    </source>
</evidence>
<name>A0A8J7JWE4_9CYAN</name>
<dbReference type="AlphaFoldDB" id="A0A8J7JWE4"/>
<sequence length="73" mass="7980">MTFHQVPTPLGIFVLGGDERKGQGLRVSFGCSIVIWIFGSREMSGFLRAISLTQDNFAKNPTSGNIDSIDSNF</sequence>
<accession>A0A8J7JWE4</accession>